<feature type="compositionally biased region" description="Polar residues" evidence="1">
    <location>
        <begin position="1"/>
        <end position="16"/>
    </location>
</feature>
<name>A0A2I0HG50_PUNGR</name>
<evidence type="ECO:0000256" key="1">
    <source>
        <dbReference type="SAM" id="MobiDB-lite"/>
    </source>
</evidence>
<proteinExistence type="predicted"/>
<feature type="non-terminal residue" evidence="2">
    <location>
        <position position="1"/>
    </location>
</feature>
<dbReference type="Proteomes" id="UP000233551">
    <property type="component" value="Unassembled WGS sequence"/>
</dbReference>
<feature type="region of interest" description="Disordered" evidence="1">
    <location>
        <begin position="1"/>
        <end position="53"/>
    </location>
</feature>
<comment type="caution">
    <text evidence="2">The sequence shown here is derived from an EMBL/GenBank/DDBJ whole genome shotgun (WGS) entry which is preliminary data.</text>
</comment>
<dbReference type="EMBL" id="PGOL01032439">
    <property type="protein sequence ID" value="PKI26305.1"/>
    <property type="molecule type" value="Genomic_DNA"/>
</dbReference>
<evidence type="ECO:0000313" key="3">
    <source>
        <dbReference type="Proteomes" id="UP000233551"/>
    </source>
</evidence>
<protein>
    <submittedName>
        <fullName evidence="2">Uncharacterized protein</fullName>
    </submittedName>
</protein>
<evidence type="ECO:0000313" key="2">
    <source>
        <dbReference type="EMBL" id="PKI26305.1"/>
    </source>
</evidence>
<accession>A0A2I0HG50</accession>
<feature type="non-terminal residue" evidence="2">
    <location>
        <position position="53"/>
    </location>
</feature>
<dbReference type="AlphaFoldDB" id="A0A2I0HG50"/>
<organism evidence="2 3">
    <name type="scientific">Punica granatum</name>
    <name type="common">Pomegranate</name>
    <dbReference type="NCBI Taxonomy" id="22663"/>
    <lineage>
        <taxon>Eukaryota</taxon>
        <taxon>Viridiplantae</taxon>
        <taxon>Streptophyta</taxon>
        <taxon>Embryophyta</taxon>
        <taxon>Tracheophyta</taxon>
        <taxon>Spermatophyta</taxon>
        <taxon>Magnoliopsida</taxon>
        <taxon>eudicotyledons</taxon>
        <taxon>Gunneridae</taxon>
        <taxon>Pentapetalae</taxon>
        <taxon>rosids</taxon>
        <taxon>malvids</taxon>
        <taxon>Myrtales</taxon>
        <taxon>Lythraceae</taxon>
        <taxon>Punica</taxon>
    </lineage>
</organism>
<gene>
    <name evidence="2" type="ORF">CRG98_049006</name>
</gene>
<keyword evidence="3" id="KW-1185">Reference proteome</keyword>
<sequence length="53" mass="5870">SSLHQSQGRLRLSAQTKPPPESFRRSVDGTQTKVTSPRLLDLESTPQPPSLKQ</sequence>
<reference evidence="2 3" key="1">
    <citation type="submission" date="2017-11" db="EMBL/GenBank/DDBJ databases">
        <title>De-novo sequencing of pomegranate (Punica granatum L.) genome.</title>
        <authorList>
            <person name="Akparov Z."/>
            <person name="Amiraslanov A."/>
            <person name="Hajiyeva S."/>
            <person name="Abbasov M."/>
            <person name="Kaur K."/>
            <person name="Hamwieh A."/>
            <person name="Solovyev V."/>
            <person name="Salamov A."/>
            <person name="Braich B."/>
            <person name="Kosarev P."/>
            <person name="Mahmoud A."/>
            <person name="Hajiyev E."/>
            <person name="Babayeva S."/>
            <person name="Izzatullayeva V."/>
            <person name="Mammadov A."/>
            <person name="Mammadov A."/>
            <person name="Sharifova S."/>
            <person name="Ojaghi J."/>
            <person name="Eynullazada K."/>
            <person name="Bayramov B."/>
            <person name="Abdulazimova A."/>
            <person name="Shahmuradov I."/>
        </authorList>
    </citation>
    <scope>NUCLEOTIDE SEQUENCE [LARGE SCALE GENOMIC DNA]</scope>
    <source>
        <strain evidence="3">cv. AG2017</strain>
        <tissue evidence="2">Leaf</tissue>
    </source>
</reference>